<keyword evidence="8" id="KW-0472">Membrane</keyword>
<dbReference type="Proteomes" id="UP000015354">
    <property type="component" value="Unassembled WGS sequence"/>
</dbReference>
<keyword evidence="10" id="KW-1185">Reference proteome</keyword>
<organism evidence="9 10">
    <name type="scientific">Strigomonas culicis</name>
    <dbReference type="NCBI Taxonomy" id="28005"/>
    <lineage>
        <taxon>Eukaryota</taxon>
        <taxon>Discoba</taxon>
        <taxon>Euglenozoa</taxon>
        <taxon>Kinetoplastea</taxon>
        <taxon>Metakinetoplastina</taxon>
        <taxon>Trypanosomatida</taxon>
        <taxon>Trypanosomatidae</taxon>
        <taxon>Strigomonadinae</taxon>
        <taxon>Strigomonas</taxon>
    </lineage>
</organism>
<evidence type="ECO:0000256" key="6">
    <source>
        <dbReference type="ARBA" id="ARBA00023157"/>
    </source>
</evidence>
<feature type="transmembrane region" description="Helical" evidence="8">
    <location>
        <begin position="123"/>
        <end position="139"/>
    </location>
</feature>
<evidence type="ECO:0000256" key="8">
    <source>
        <dbReference type="SAM" id="Phobius"/>
    </source>
</evidence>
<evidence type="ECO:0000256" key="1">
    <source>
        <dbReference type="ARBA" id="ARBA00004569"/>
    </source>
</evidence>
<keyword evidence="7" id="KW-0143">Chaperone</keyword>
<dbReference type="Gene3D" id="1.10.287.1130">
    <property type="entry name" value="CytochromE C oxidase copper chaperone"/>
    <property type="match status" value="1"/>
</dbReference>
<keyword evidence="3" id="KW-0479">Metal-binding</keyword>
<dbReference type="Pfam" id="PF05051">
    <property type="entry name" value="COX17"/>
    <property type="match status" value="1"/>
</dbReference>
<comment type="caution">
    <text evidence="9">The sequence shown here is derived from an EMBL/GenBank/DDBJ whole genome shotgun (WGS) entry which is preliminary data.</text>
</comment>
<evidence type="ECO:0000256" key="4">
    <source>
        <dbReference type="ARBA" id="ARBA00023008"/>
    </source>
</evidence>
<name>S9V113_9TRYP</name>
<evidence type="ECO:0000256" key="3">
    <source>
        <dbReference type="ARBA" id="ARBA00022723"/>
    </source>
</evidence>
<dbReference type="GO" id="GO:0016531">
    <property type="term" value="F:copper chaperone activity"/>
    <property type="evidence" value="ECO:0007669"/>
    <property type="project" value="InterPro"/>
</dbReference>
<sequence>MGIETWKIFPSILSEYPKHNVPLPCSDQNPQLKCPETRWARDFCLAQGGSCEYKIEAHFDCLAQYYPEERVTELRKNFKPSTLDYPTSDTYIRYRHYYVGAPWTAKNGWEGTRVSGNTKKKRGTLFFSFLFFFFFLVGIRKIDMERTERKVSIYETFLL</sequence>
<dbReference type="InterPro" id="IPR007745">
    <property type="entry name" value="Cyt_c_oxidase_Cu-chaperone"/>
</dbReference>
<protein>
    <recommendedName>
        <fullName evidence="11">Cytochrome c oxidase copper chaperone</fullName>
    </recommendedName>
</protein>
<keyword evidence="5" id="KW-0496">Mitochondrion</keyword>
<dbReference type="GO" id="GO:0005758">
    <property type="term" value="C:mitochondrial intermembrane space"/>
    <property type="evidence" value="ECO:0007669"/>
    <property type="project" value="UniProtKB-SubCell"/>
</dbReference>
<keyword evidence="8" id="KW-0812">Transmembrane</keyword>
<comment type="similarity">
    <text evidence="2">Belongs to the COX17 family.</text>
</comment>
<evidence type="ECO:0000313" key="10">
    <source>
        <dbReference type="Proteomes" id="UP000015354"/>
    </source>
</evidence>
<comment type="subcellular location">
    <subcellularLocation>
        <location evidence="1">Mitochondrion intermembrane space</location>
    </subcellularLocation>
</comment>
<keyword evidence="6" id="KW-1015">Disulfide bond</keyword>
<evidence type="ECO:0000256" key="2">
    <source>
        <dbReference type="ARBA" id="ARBA00009241"/>
    </source>
</evidence>
<dbReference type="InterPro" id="IPR009069">
    <property type="entry name" value="Cys_alpha_HP_mot_SF"/>
</dbReference>
<keyword evidence="8" id="KW-1133">Transmembrane helix</keyword>
<proteinExistence type="inferred from homology"/>
<dbReference type="AlphaFoldDB" id="S9V113"/>
<dbReference type="EMBL" id="ATMH01001403">
    <property type="protein sequence ID" value="EPY34699.1"/>
    <property type="molecule type" value="Genomic_DNA"/>
</dbReference>
<dbReference type="SUPFAM" id="SSF47072">
    <property type="entry name" value="Cysteine alpha-hairpin motif"/>
    <property type="match status" value="1"/>
</dbReference>
<evidence type="ECO:0000256" key="5">
    <source>
        <dbReference type="ARBA" id="ARBA00023128"/>
    </source>
</evidence>
<keyword evidence="4" id="KW-0186">Copper</keyword>
<accession>S9V113</accession>
<evidence type="ECO:0008006" key="11">
    <source>
        <dbReference type="Google" id="ProtNLM"/>
    </source>
</evidence>
<reference evidence="9 10" key="1">
    <citation type="journal article" date="2013" name="PLoS ONE">
        <title>Predicting the Proteins of Angomonas deanei, Strigomonas culicis and Their Respective Endosymbionts Reveals New Aspects of the Trypanosomatidae Family.</title>
        <authorList>
            <person name="Motta M.C."/>
            <person name="Martins A.C."/>
            <person name="de Souza S.S."/>
            <person name="Catta-Preta C.M."/>
            <person name="Silva R."/>
            <person name="Klein C.C."/>
            <person name="de Almeida L.G."/>
            <person name="de Lima Cunha O."/>
            <person name="Ciapina L.P."/>
            <person name="Brocchi M."/>
            <person name="Colabardini A.C."/>
            <person name="de Araujo Lima B."/>
            <person name="Machado C.R."/>
            <person name="de Almeida Soares C.M."/>
            <person name="Probst C.M."/>
            <person name="de Menezes C.B."/>
            <person name="Thompson C.E."/>
            <person name="Bartholomeu D.C."/>
            <person name="Gradia D.F."/>
            <person name="Pavoni D.P."/>
            <person name="Grisard E.C."/>
            <person name="Fantinatti-Garboggini F."/>
            <person name="Marchini F.K."/>
            <person name="Rodrigues-Luiz G.F."/>
            <person name="Wagner G."/>
            <person name="Goldman G.H."/>
            <person name="Fietto J.L."/>
            <person name="Elias M.C."/>
            <person name="Goldman M.H."/>
            <person name="Sagot M.F."/>
            <person name="Pereira M."/>
            <person name="Stoco P.H."/>
            <person name="de Mendonca-Neto R.P."/>
            <person name="Teixeira S.M."/>
            <person name="Maciel T.E."/>
            <person name="de Oliveira Mendes T.A."/>
            <person name="Urmenyi T.P."/>
            <person name="de Souza W."/>
            <person name="Schenkman S."/>
            <person name="de Vasconcelos A.T."/>
        </authorList>
    </citation>
    <scope>NUCLEOTIDE SEQUENCE [LARGE SCALE GENOMIC DNA]</scope>
</reference>
<dbReference type="OrthoDB" id="274617at2759"/>
<evidence type="ECO:0000256" key="7">
    <source>
        <dbReference type="ARBA" id="ARBA00023186"/>
    </source>
</evidence>
<evidence type="ECO:0000313" key="9">
    <source>
        <dbReference type="EMBL" id="EPY34699.1"/>
    </source>
</evidence>
<gene>
    <name evidence="9" type="ORF">STCU_01403</name>
</gene>
<dbReference type="GO" id="GO:0005507">
    <property type="term" value="F:copper ion binding"/>
    <property type="evidence" value="ECO:0007669"/>
    <property type="project" value="InterPro"/>
</dbReference>